<feature type="non-terminal residue" evidence="10">
    <location>
        <position position="541"/>
    </location>
</feature>
<feature type="domain" description="C2H2-type" evidence="9">
    <location>
        <begin position="256"/>
        <end position="283"/>
    </location>
</feature>
<dbReference type="GO" id="GO:0008270">
    <property type="term" value="F:zinc ion binding"/>
    <property type="evidence" value="ECO:0007669"/>
    <property type="project" value="UniProtKB-KW"/>
</dbReference>
<evidence type="ECO:0000256" key="3">
    <source>
        <dbReference type="ARBA" id="ARBA00022737"/>
    </source>
</evidence>
<organism evidence="10 11">
    <name type="scientific">Lymnaea stagnalis</name>
    <name type="common">Great pond snail</name>
    <name type="synonym">Helix stagnalis</name>
    <dbReference type="NCBI Taxonomy" id="6523"/>
    <lineage>
        <taxon>Eukaryota</taxon>
        <taxon>Metazoa</taxon>
        <taxon>Spiralia</taxon>
        <taxon>Lophotrochozoa</taxon>
        <taxon>Mollusca</taxon>
        <taxon>Gastropoda</taxon>
        <taxon>Heterobranchia</taxon>
        <taxon>Euthyneura</taxon>
        <taxon>Panpulmonata</taxon>
        <taxon>Hygrophila</taxon>
        <taxon>Lymnaeoidea</taxon>
        <taxon>Lymnaeidae</taxon>
        <taxon>Lymnaea</taxon>
    </lineage>
</organism>
<evidence type="ECO:0000256" key="6">
    <source>
        <dbReference type="ARBA" id="ARBA00023242"/>
    </source>
</evidence>
<dbReference type="Pfam" id="PF13894">
    <property type="entry name" value="zf-C2H2_4"/>
    <property type="match status" value="1"/>
</dbReference>
<dbReference type="GO" id="GO:0005634">
    <property type="term" value="C:nucleus"/>
    <property type="evidence" value="ECO:0007669"/>
    <property type="project" value="UniProtKB-SubCell"/>
</dbReference>
<dbReference type="SUPFAM" id="SSF57667">
    <property type="entry name" value="beta-beta-alpha zinc fingers"/>
    <property type="match status" value="6"/>
</dbReference>
<accession>A0AAV2H9C3</accession>
<feature type="domain" description="C2H2-type" evidence="9">
    <location>
        <begin position="199"/>
        <end position="226"/>
    </location>
</feature>
<feature type="domain" description="C2H2-type" evidence="9">
    <location>
        <begin position="408"/>
        <end position="435"/>
    </location>
</feature>
<dbReference type="GO" id="GO:0000981">
    <property type="term" value="F:DNA-binding transcription factor activity, RNA polymerase II-specific"/>
    <property type="evidence" value="ECO:0007669"/>
    <property type="project" value="TreeGrafter"/>
</dbReference>
<evidence type="ECO:0000256" key="7">
    <source>
        <dbReference type="PROSITE-ProRule" id="PRU00042"/>
    </source>
</evidence>
<dbReference type="PANTHER" id="PTHR24394">
    <property type="entry name" value="ZINC FINGER PROTEIN"/>
    <property type="match status" value="1"/>
</dbReference>
<feature type="domain" description="C2H2-type" evidence="9">
    <location>
        <begin position="436"/>
        <end position="465"/>
    </location>
</feature>
<name>A0AAV2H9C3_LYMST</name>
<dbReference type="Gene3D" id="3.30.160.60">
    <property type="entry name" value="Classic Zinc Finger"/>
    <property type="match status" value="10"/>
</dbReference>
<dbReference type="InterPro" id="IPR013087">
    <property type="entry name" value="Znf_C2H2_type"/>
</dbReference>
<evidence type="ECO:0000256" key="2">
    <source>
        <dbReference type="ARBA" id="ARBA00022723"/>
    </source>
</evidence>
<dbReference type="EMBL" id="CAXITT010000060">
    <property type="protein sequence ID" value="CAL1529989.1"/>
    <property type="molecule type" value="Genomic_DNA"/>
</dbReference>
<dbReference type="Pfam" id="PF00096">
    <property type="entry name" value="zf-C2H2"/>
    <property type="match status" value="7"/>
</dbReference>
<keyword evidence="6" id="KW-0539">Nucleus</keyword>
<proteinExistence type="predicted"/>
<feature type="domain" description="C2H2-type" evidence="9">
    <location>
        <begin position="115"/>
        <end position="142"/>
    </location>
</feature>
<keyword evidence="4 7" id="KW-0863">Zinc-finger</keyword>
<sequence length="541" mass="62724">ETLDRLPNRGEAGQVIVPQPLRHAPRAAGQTDFIDPTKIKFGVDDEGTDDEIAKLKENIDDTSDEEWRPTKWSGRQKSLVEKMSEKTSAAQRDVKQSEPCGKKTTRAGGLKRENVACATCGKHFRNEYHLRRHEISHSEIRPHSCHVCTKRFKQKAHLVGHMSVHERPQVQSESPAVRKKREVVKCPGRPRKSYTEKDLSCKECGKGFKTIYRLKRHEQSHTDIRPFSCKICGKGFKQTGHRNEHEANHEKGKKRFLCNMCGVIFRCRSSFNNHIKSHGVEKLRLQQTKEPSDFLQTGYDCPYCPEKFATAQALNNHLETHVEVKHRRHVQPYSCDVCKRAFTYRHNLLKHKLIHKAPEQFAQYYKEKIEAHVASGKPSFKCFVCSKVFIRKETLAKHFKIHSGTKPFKCTICIREFTQNVHLKVHMRKHTGSRPFQCKECGKGFIDSTSLAKHIEYEACNAENALYRCKVCEKRHYYLGSIKQHVRKEHGVVDATKMEAFILKFERAGKRKSSRDGEKYVCQICCWNFTEKCNLVRHVKR</sequence>
<feature type="domain" description="C2H2-type" evidence="9">
    <location>
        <begin position="227"/>
        <end position="254"/>
    </location>
</feature>
<dbReference type="GO" id="GO:0003677">
    <property type="term" value="F:DNA binding"/>
    <property type="evidence" value="ECO:0007669"/>
    <property type="project" value="UniProtKB-KW"/>
</dbReference>
<evidence type="ECO:0000256" key="5">
    <source>
        <dbReference type="ARBA" id="ARBA00022833"/>
    </source>
</evidence>
<dbReference type="AlphaFoldDB" id="A0AAV2H9C3"/>
<dbReference type="SMART" id="SM00355">
    <property type="entry name" value="ZnF_C2H2"/>
    <property type="match status" value="12"/>
</dbReference>
<dbReference type="InterPro" id="IPR036236">
    <property type="entry name" value="Znf_C2H2_sf"/>
</dbReference>
<dbReference type="PROSITE" id="PS00028">
    <property type="entry name" value="ZINC_FINGER_C2H2_1"/>
    <property type="match status" value="9"/>
</dbReference>
<feature type="domain" description="C2H2-type" evidence="9">
    <location>
        <begin position="143"/>
        <end position="170"/>
    </location>
</feature>
<dbReference type="FunFam" id="3.30.160.60:FF:000100">
    <property type="entry name" value="Zinc finger 45-like"/>
    <property type="match status" value="1"/>
</dbReference>
<evidence type="ECO:0000313" key="11">
    <source>
        <dbReference type="Proteomes" id="UP001497497"/>
    </source>
</evidence>
<evidence type="ECO:0000259" key="9">
    <source>
        <dbReference type="PROSITE" id="PS50157"/>
    </source>
</evidence>
<feature type="domain" description="C2H2-type" evidence="9">
    <location>
        <begin position="333"/>
        <end position="360"/>
    </location>
</feature>
<evidence type="ECO:0000313" key="10">
    <source>
        <dbReference type="EMBL" id="CAL1529989.1"/>
    </source>
</evidence>
<dbReference type="FunFam" id="3.30.160.60:FF:001325">
    <property type="entry name" value="zinc finger protein 200"/>
    <property type="match status" value="1"/>
</dbReference>
<feature type="domain" description="C2H2-type" evidence="9">
    <location>
        <begin position="299"/>
        <end position="326"/>
    </location>
</feature>
<keyword evidence="2" id="KW-0479">Metal-binding</keyword>
<feature type="non-terminal residue" evidence="10">
    <location>
        <position position="1"/>
    </location>
</feature>
<keyword evidence="11" id="KW-1185">Reference proteome</keyword>
<comment type="caution">
    <text evidence="10">The sequence shown here is derived from an EMBL/GenBank/DDBJ whole genome shotgun (WGS) entry which is preliminary data.</text>
</comment>
<evidence type="ECO:0000256" key="4">
    <source>
        <dbReference type="ARBA" id="ARBA00022771"/>
    </source>
</evidence>
<feature type="region of interest" description="Disordered" evidence="8">
    <location>
        <begin position="82"/>
        <end position="106"/>
    </location>
</feature>
<dbReference type="PANTHER" id="PTHR24394:SF44">
    <property type="entry name" value="ZINC FINGER PROTEIN 271-LIKE"/>
    <property type="match status" value="1"/>
</dbReference>
<dbReference type="Proteomes" id="UP001497497">
    <property type="component" value="Unassembled WGS sequence"/>
</dbReference>
<dbReference type="PROSITE" id="PS50157">
    <property type="entry name" value="ZINC_FINGER_C2H2_2"/>
    <property type="match status" value="10"/>
</dbReference>
<evidence type="ECO:0000256" key="1">
    <source>
        <dbReference type="ARBA" id="ARBA00004123"/>
    </source>
</evidence>
<keyword evidence="5" id="KW-0862">Zinc</keyword>
<gene>
    <name evidence="10" type="ORF">GSLYS_00004122001</name>
</gene>
<evidence type="ECO:0000256" key="8">
    <source>
        <dbReference type="SAM" id="MobiDB-lite"/>
    </source>
</evidence>
<comment type="subcellular location">
    <subcellularLocation>
        <location evidence="1">Nucleus</location>
    </subcellularLocation>
</comment>
<dbReference type="FunFam" id="3.30.160.60:FF:002343">
    <property type="entry name" value="Zinc finger protein 33A"/>
    <property type="match status" value="1"/>
</dbReference>
<reference evidence="10 11" key="1">
    <citation type="submission" date="2024-04" db="EMBL/GenBank/DDBJ databases">
        <authorList>
            <consortium name="Genoscope - CEA"/>
            <person name="William W."/>
        </authorList>
    </citation>
    <scope>NUCLEOTIDE SEQUENCE [LARGE SCALE GENOMIC DNA]</scope>
</reference>
<protein>
    <recommendedName>
        <fullName evidence="9">C2H2-type domain-containing protein</fullName>
    </recommendedName>
</protein>
<feature type="domain" description="C2H2-type" evidence="9">
    <location>
        <begin position="380"/>
        <end position="407"/>
    </location>
</feature>
<keyword evidence="3" id="KW-0677">Repeat</keyword>